<proteinExistence type="predicted"/>
<organism evidence="1 2">
    <name type="scientific">Panagrolaimus sp. PS1159</name>
    <dbReference type="NCBI Taxonomy" id="55785"/>
    <lineage>
        <taxon>Eukaryota</taxon>
        <taxon>Metazoa</taxon>
        <taxon>Ecdysozoa</taxon>
        <taxon>Nematoda</taxon>
        <taxon>Chromadorea</taxon>
        <taxon>Rhabditida</taxon>
        <taxon>Tylenchina</taxon>
        <taxon>Panagrolaimomorpha</taxon>
        <taxon>Panagrolaimoidea</taxon>
        <taxon>Panagrolaimidae</taxon>
        <taxon>Panagrolaimus</taxon>
    </lineage>
</organism>
<dbReference type="Proteomes" id="UP000887580">
    <property type="component" value="Unplaced"/>
</dbReference>
<sequence>MNFYLFLLLAVLTSTVFAKHSAQHHHDETHSNDQTSLFVEFSDLQYNLTWNADFDNQEINFKIKILKPKKLKNDQWLMFGFSDHGKEEDSDFCLFNNGGNRKMIDGYLDDNLEPKFDIQQDCHLEGYDLNKGQIVFRRKFTTCDIRDYAIEPGTTQFLLATGHGKFESLKDKRISYHFRYNMLLQYPVKFPANDPDAKTMTILAKNAQVPAERTTYWCAIVRLDENLQKQKHHVIKLEPVITPGMEQIVHHMEVFHCVTDQDATEEYNGNCQSKARPKMSHMCSKVLAAWSMGASTVYYPKEAGLPFGGPGFRPLVMVEIHYNNPEMKAGLIDHSGFTFTYTPNLRPHDASIIELGLIYSDANSIPPGQISFPLTSYCIEDCTKKLPKDGITIFGTQLHAHETGKYIS</sequence>
<name>A0AC35G2C9_9BILA</name>
<protein>
    <submittedName>
        <fullName evidence="2">DOMON domain-containing protein</fullName>
    </submittedName>
</protein>
<evidence type="ECO:0000313" key="2">
    <source>
        <dbReference type="WBParaSite" id="PS1159_v2.g22804.t1"/>
    </source>
</evidence>
<dbReference type="WBParaSite" id="PS1159_v2.g22804.t1">
    <property type="protein sequence ID" value="PS1159_v2.g22804.t1"/>
    <property type="gene ID" value="PS1159_v2.g22804"/>
</dbReference>
<accession>A0AC35G2C9</accession>
<reference evidence="2" key="1">
    <citation type="submission" date="2022-11" db="UniProtKB">
        <authorList>
            <consortium name="WormBaseParasite"/>
        </authorList>
    </citation>
    <scope>IDENTIFICATION</scope>
</reference>
<evidence type="ECO:0000313" key="1">
    <source>
        <dbReference type="Proteomes" id="UP000887580"/>
    </source>
</evidence>